<reference evidence="4 5" key="1">
    <citation type="journal article" date="2018" name="Front. Microbiol.">
        <title>Prospects for Fungal Bioremediation of Acidic Radioactive Waste Sites: Characterization and Genome Sequence of Rhodotorula taiwanensis MD1149.</title>
        <authorList>
            <person name="Tkavc R."/>
            <person name="Matrosova V.Y."/>
            <person name="Grichenko O.E."/>
            <person name="Gostincar C."/>
            <person name="Volpe R.P."/>
            <person name="Klimenkova P."/>
            <person name="Gaidamakova E.K."/>
            <person name="Zhou C.E."/>
            <person name="Stewart B.J."/>
            <person name="Lyman M.G."/>
            <person name="Malfatti S.A."/>
            <person name="Rubinfeld B."/>
            <person name="Courtot M."/>
            <person name="Singh J."/>
            <person name="Dalgard C.L."/>
            <person name="Hamilton T."/>
            <person name="Frey K.G."/>
            <person name="Gunde-Cimerman N."/>
            <person name="Dugan L."/>
            <person name="Daly M.J."/>
        </authorList>
    </citation>
    <scope>NUCLEOTIDE SEQUENCE [LARGE SCALE GENOMIC DNA]</scope>
    <source>
        <strain evidence="4 5">MD1149</strain>
    </source>
</reference>
<feature type="region of interest" description="Disordered" evidence="2">
    <location>
        <begin position="24"/>
        <end position="138"/>
    </location>
</feature>
<comment type="caution">
    <text evidence="4">The sequence shown here is derived from an EMBL/GenBank/DDBJ whole genome shotgun (WGS) entry which is preliminary data.</text>
</comment>
<evidence type="ECO:0000259" key="3">
    <source>
        <dbReference type="PROSITE" id="PS51746"/>
    </source>
</evidence>
<dbReference type="EMBL" id="PJQD01000085">
    <property type="protein sequence ID" value="POY71176.1"/>
    <property type="molecule type" value="Genomic_DNA"/>
</dbReference>
<feature type="region of interest" description="Disordered" evidence="2">
    <location>
        <begin position="523"/>
        <end position="544"/>
    </location>
</feature>
<keyword evidence="1" id="KW-0904">Protein phosphatase</keyword>
<dbReference type="FunFam" id="3.60.40.10:FF:000130">
    <property type="entry name" value="Related to PTC7-type 2C protein phosphatase"/>
    <property type="match status" value="1"/>
</dbReference>
<accession>A0A2S5B344</accession>
<dbReference type="PANTHER" id="PTHR12320">
    <property type="entry name" value="PROTEIN PHOSPHATASE 2C"/>
    <property type="match status" value="1"/>
</dbReference>
<dbReference type="PROSITE" id="PS51746">
    <property type="entry name" value="PPM_2"/>
    <property type="match status" value="1"/>
</dbReference>
<dbReference type="Gene3D" id="3.60.40.10">
    <property type="entry name" value="PPM-type phosphatase domain"/>
    <property type="match status" value="2"/>
</dbReference>
<comment type="cofactor">
    <cofactor evidence="1">
        <name>Mn(2+)</name>
        <dbReference type="ChEBI" id="CHEBI:29035"/>
    </cofactor>
</comment>
<dbReference type="GO" id="GO:0004722">
    <property type="term" value="F:protein serine/threonine phosphatase activity"/>
    <property type="evidence" value="ECO:0007669"/>
    <property type="project" value="UniProtKB-EC"/>
</dbReference>
<feature type="compositionally biased region" description="Low complexity" evidence="2">
    <location>
        <begin position="105"/>
        <end position="129"/>
    </location>
</feature>
<dbReference type="InterPro" id="IPR001932">
    <property type="entry name" value="PPM-type_phosphatase-like_dom"/>
</dbReference>
<dbReference type="OrthoDB" id="60843at2759"/>
<dbReference type="Proteomes" id="UP000237144">
    <property type="component" value="Unassembled WGS sequence"/>
</dbReference>
<dbReference type="AlphaFoldDB" id="A0A2S5B344"/>
<feature type="region of interest" description="Disordered" evidence="2">
    <location>
        <begin position="164"/>
        <end position="268"/>
    </location>
</feature>
<feature type="compositionally biased region" description="Low complexity" evidence="2">
    <location>
        <begin position="71"/>
        <end position="90"/>
    </location>
</feature>
<evidence type="ECO:0000313" key="5">
    <source>
        <dbReference type="Proteomes" id="UP000237144"/>
    </source>
</evidence>
<feature type="compositionally biased region" description="Low complexity" evidence="2">
    <location>
        <begin position="190"/>
        <end position="199"/>
    </location>
</feature>
<dbReference type="SUPFAM" id="SSF81606">
    <property type="entry name" value="PP2C-like"/>
    <property type="match status" value="1"/>
</dbReference>
<evidence type="ECO:0000256" key="2">
    <source>
        <dbReference type="SAM" id="MobiDB-lite"/>
    </source>
</evidence>
<dbReference type="SMART" id="SM00332">
    <property type="entry name" value="PP2Cc"/>
    <property type="match status" value="1"/>
</dbReference>
<keyword evidence="5" id="KW-1185">Reference proteome</keyword>
<comment type="cofactor">
    <cofactor evidence="1">
        <name>Mg(2+)</name>
        <dbReference type="ChEBI" id="CHEBI:18420"/>
    </cofactor>
</comment>
<dbReference type="GO" id="GO:0046872">
    <property type="term" value="F:metal ion binding"/>
    <property type="evidence" value="ECO:0007669"/>
    <property type="project" value="UniProtKB-UniRule"/>
</dbReference>
<keyword evidence="1" id="KW-0460">Magnesium</keyword>
<feature type="compositionally biased region" description="Low complexity" evidence="2">
    <location>
        <begin position="231"/>
        <end position="260"/>
    </location>
</feature>
<dbReference type="InterPro" id="IPR039123">
    <property type="entry name" value="PPTC7"/>
</dbReference>
<sequence>MSKSPKALLPSSLSLASLSRALPGTQTAASSHAAARSGVSLAVTTRHAQRDSGRHAAAVVVRHRRPASSLTPAGHPTRRTATATATAGATNPHDYSDSPAGAQGGALLRRARSTASTASSASAAGRGSANSHFHPHASRLLEPGTSYAVAGPSRPRYFHSAACERHQQSVSPASGGVMPPPGSGGPPSPGGSAAVDGGAFHPKHHSSMPLASHDGPLLPGSVAPGSGSGQSPPTAVVDPSSSSSPASSSQSQSTNATSTAIPATLFSHPPPASIPNHALPAFFGSALNIARRSNLVFRNGAYGIPKTDYHRARSSVKGKEKAIAPVDETEHYLSVGVGEDSYFLRPDSLGVADGVGGWSGHAGANSARWARKFMHHCSAELARYENVDDEMFLRYYDVDPVEVMQRAYEKTLSECKEEGTIGSSTALLAVLRNDELRLANLGDCSCCVIRGDEYIFRTEEQQHRFNYPFQAGTNAKDTPAKDAQKFAIKVRKDDIVILSSDGLVDNVFSDDMLEEVLRFVGSAASAPPSPSQTPVPGSGPTKPRFTLRRFSPQAVSEALCHRAKSVYEDQRAVASPFQQRAMEEGIHYAGGKIDDISCLVGVVGELEASPNRRDVT</sequence>
<feature type="compositionally biased region" description="Pro residues" evidence="2">
    <location>
        <begin position="178"/>
        <end position="189"/>
    </location>
</feature>
<dbReference type="SMART" id="SM00331">
    <property type="entry name" value="PP2C_SIG"/>
    <property type="match status" value="1"/>
</dbReference>
<proteinExistence type="inferred from homology"/>
<evidence type="ECO:0000313" key="4">
    <source>
        <dbReference type="EMBL" id="POY71176.1"/>
    </source>
</evidence>
<name>A0A2S5B344_9BASI</name>
<keyword evidence="1" id="KW-0479">Metal-binding</keyword>
<evidence type="ECO:0000256" key="1">
    <source>
        <dbReference type="RuleBase" id="RU366020"/>
    </source>
</evidence>
<feature type="domain" description="PPM-type phosphatase" evidence="3">
    <location>
        <begin position="334"/>
        <end position="603"/>
    </location>
</feature>
<dbReference type="PANTHER" id="PTHR12320:SF84">
    <property type="entry name" value="PROTEIN PHOSPHATASE"/>
    <property type="match status" value="1"/>
</dbReference>
<comment type="catalytic activity">
    <reaction evidence="1">
        <text>O-phospho-L-threonyl-[protein] + H2O = L-threonyl-[protein] + phosphate</text>
        <dbReference type="Rhea" id="RHEA:47004"/>
        <dbReference type="Rhea" id="RHEA-COMP:11060"/>
        <dbReference type="Rhea" id="RHEA-COMP:11605"/>
        <dbReference type="ChEBI" id="CHEBI:15377"/>
        <dbReference type="ChEBI" id="CHEBI:30013"/>
        <dbReference type="ChEBI" id="CHEBI:43474"/>
        <dbReference type="ChEBI" id="CHEBI:61977"/>
        <dbReference type="EC" id="3.1.3.16"/>
    </reaction>
</comment>
<organism evidence="4 5">
    <name type="scientific">Rhodotorula taiwanensis</name>
    <dbReference type="NCBI Taxonomy" id="741276"/>
    <lineage>
        <taxon>Eukaryota</taxon>
        <taxon>Fungi</taxon>
        <taxon>Dikarya</taxon>
        <taxon>Basidiomycota</taxon>
        <taxon>Pucciniomycotina</taxon>
        <taxon>Microbotryomycetes</taxon>
        <taxon>Sporidiobolales</taxon>
        <taxon>Sporidiobolaceae</taxon>
        <taxon>Rhodotorula</taxon>
    </lineage>
</organism>
<gene>
    <name evidence="4" type="ORF">BMF94_5486</name>
</gene>
<dbReference type="Pfam" id="PF13672">
    <property type="entry name" value="PP2C_2"/>
    <property type="match status" value="1"/>
</dbReference>
<keyword evidence="1" id="KW-0378">Hydrolase</keyword>
<dbReference type="InterPro" id="IPR036457">
    <property type="entry name" value="PPM-type-like_dom_sf"/>
</dbReference>
<protein>
    <recommendedName>
        <fullName evidence="1">Protein phosphatase</fullName>
        <ecNumber evidence="1">3.1.3.16</ecNumber>
    </recommendedName>
</protein>
<comment type="catalytic activity">
    <reaction evidence="1">
        <text>O-phospho-L-seryl-[protein] + H2O = L-seryl-[protein] + phosphate</text>
        <dbReference type="Rhea" id="RHEA:20629"/>
        <dbReference type="Rhea" id="RHEA-COMP:9863"/>
        <dbReference type="Rhea" id="RHEA-COMP:11604"/>
        <dbReference type="ChEBI" id="CHEBI:15377"/>
        <dbReference type="ChEBI" id="CHEBI:29999"/>
        <dbReference type="ChEBI" id="CHEBI:43474"/>
        <dbReference type="ChEBI" id="CHEBI:83421"/>
        <dbReference type="EC" id="3.1.3.16"/>
    </reaction>
</comment>
<comment type="similarity">
    <text evidence="1">Belongs to the PP2C family.</text>
</comment>
<dbReference type="STRING" id="741276.A0A2S5B344"/>
<dbReference type="EC" id="3.1.3.16" evidence="1"/>
<keyword evidence="1" id="KW-0464">Manganese</keyword>